<comment type="subcellular location">
    <subcellularLocation>
        <location evidence="1">Secreted</location>
    </subcellularLocation>
</comment>
<dbReference type="GO" id="GO:0005576">
    <property type="term" value="C:extracellular region"/>
    <property type="evidence" value="ECO:0007669"/>
    <property type="project" value="UniProtKB-SubCell"/>
</dbReference>
<feature type="compositionally biased region" description="Polar residues" evidence="7">
    <location>
        <begin position="899"/>
        <end position="929"/>
    </location>
</feature>
<feature type="region of interest" description="Disordered" evidence="7">
    <location>
        <begin position="174"/>
        <end position="193"/>
    </location>
</feature>
<dbReference type="Proteomes" id="UP000005238">
    <property type="component" value="Unassembled WGS sequence"/>
</dbReference>
<dbReference type="InterPro" id="IPR002200">
    <property type="entry name" value="Elicitin"/>
</dbReference>
<feature type="region of interest" description="Disordered" evidence="7">
    <location>
        <begin position="534"/>
        <end position="654"/>
    </location>
</feature>
<evidence type="ECO:0000256" key="2">
    <source>
        <dbReference type="ARBA" id="ARBA00009544"/>
    </source>
</evidence>
<feature type="region of interest" description="Disordered" evidence="7">
    <location>
        <begin position="896"/>
        <end position="941"/>
    </location>
</feature>
<dbReference type="eggNOG" id="ENOG502S3BS">
    <property type="taxonomic scope" value="Eukaryota"/>
</dbReference>
<feature type="chain" id="PRO_5003586454" evidence="8">
    <location>
        <begin position="20"/>
        <end position="1020"/>
    </location>
</feature>
<evidence type="ECO:0000256" key="4">
    <source>
        <dbReference type="ARBA" id="ARBA00022978"/>
    </source>
</evidence>
<keyword evidence="4" id="KW-0928">Hypersensitive response elicitation</keyword>
<feature type="compositionally biased region" description="Basic and acidic residues" evidence="7">
    <location>
        <begin position="644"/>
        <end position="654"/>
    </location>
</feature>
<dbReference type="SUPFAM" id="SSF48647">
    <property type="entry name" value="Fungal elicitin"/>
    <property type="match status" value="1"/>
</dbReference>
<proteinExistence type="inferred from homology"/>
<dbReference type="EnsemblProtists" id="Phyra78651">
    <property type="protein sequence ID" value="Phyra78651"/>
    <property type="gene ID" value="Phyra78651"/>
</dbReference>
<feature type="compositionally biased region" description="Low complexity" evidence="7">
    <location>
        <begin position="571"/>
        <end position="592"/>
    </location>
</feature>
<evidence type="ECO:0000256" key="8">
    <source>
        <dbReference type="SAM" id="SignalP"/>
    </source>
</evidence>
<dbReference type="VEuPathDB" id="FungiDB:KRP23_5249"/>
<evidence type="ECO:0000256" key="6">
    <source>
        <dbReference type="SAM" id="Coils"/>
    </source>
</evidence>
<dbReference type="VEuPathDB" id="FungiDB:KRP22_785"/>
<evidence type="ECO:0000313" key="9">
    <source>
        <dbReference type="EnsemblProtists" id="Phyra78651"/>
    </source>
</evidence>
<feature type="compositionally biased region" description="Basic residues" evidence="7">
    <location>
        <begin position="612"/>
        <end position="633"/>
    </location>
</feature>
<dbReference type="SMART" id="SM01187">
    <property type="entry name" value="Elicitin"/>
    <property type="match status" value="1"/>
</dbReference>
<feature type="coiled-coil region" evidence="6">
    <location>
        <begin position="794"/>
        <end position="851"/>
    </location>
</feature>
<dbReference type="VEuPathDB" id="FungiDB:KRP22_783"/>
<evidence type="ECO:0000256" key="5">
    <source>
        <dbReference type="ARBA" id="ARBA00023157"/>
    </source>
</evidence>
<keyword evidence="3" id="KW-0964">Secreted</keyword>
<dbReference type="AlphaFoldDB" id="H3GPL5"/>
<evidence type="ECO:0000256" key="7">
    <source>
        <dbReference type="SAM" id="MobiDB-lite"/>
    </source>
</evidence>
<feature type="region of interest" description="Disordered" evidence="7">
    <location>
        <begin position="449"/>
        <end position="500"/>
    </location>
</feature>
<dbReference type="InterPro" id="IPR036470">
    <property type="entry name" value="Elicitin_sf"/>
</dbReference>
<comment type="similarity">
    <text evidence="2">Belongs to the elicitin family.</text>
</comment>
<name>H3GPL5_PHYRM</name>
<keyword evidence="8" id="KW-0732">Signal</keyword>
<evidence type="ECO:0000256" key="3">
    <source>
        <dbReference type="ARBA" id="ARBA00022525"/>
    </source>
</evidence>
<keyword evidence="6" id="KW-0175">Coiled coil</keyword>
<dbReference type="VEuPathDB" id="FungiDB:KRP23_5251"/>
<feature type="region of interest" description="Disordered" evidence="7">
    <location>
        <begin position="704"/>
        <end position="725"/>
    </location>
</feature>
<dbReference type="HOGENOM" id="CLU_011489_0_0_1"/>
<accession>H3GPL5</accession>
<dbReference type="InParanoid" id="H3GPL5"/>
<evidence type="ECO:0000256" key="1">
    <source>
        <dbReference type="ARBA" id="ARBA00004613"/>
    </source>
</evidence>
<feature type="compositionally biased region" description="Pro residues" evidence="7">
    <location>
        <begin position="459"/>
        <end position="469"/>
    </location>
</feature>
<protein>
    <submittedName>
        <fullName evidence="9">Uncharacterized protein</fullName>
    </submittedName>
</protein>
<organism evidence="9 10">
    <name type="scientific">Phytophthora ramorum</name>
    <name type="common">Sudden oak death agent</name>
    <dbReference type="NCBI Taxonomy" id="164328"/>
    <lineage>
        <taxon>Eukaryota</taxon>
        <taxon>Sar</taxon>
        <taxon>Stramenopiles</taxon>
        <taxon>Oomycota</taxon>
        <taxon>Peronosporomycetes</taxon>
        <taxon>Peronosporales</taxon>
        <taxon>Peronosporaceae</taxon>
        <taxon>Phytophthora</taxon>
    </lineage>
</organism>
<dbReference type="GO" id="GO:0052040">
    <property type="term" value="P:symbiont-mediated perturbation of host programmed cell death"/>
    <property type="evidence" value="ECO:0007669"/>
    <property type="project" value="UniProtKB-KW"/>
</dbReference>
<keyword evidence="5" id="KW-1015">Disulfide bond</keyword>
<reference evidence="10" key="1">
    <citation type="journal article" date="2006" name="Science">
        <title>Phytophthora genome sequences uncover evolutionary origins and mechanisms of pathogenesis.</title>
        <authorList>
            <person name="Tyler B.M."/>
            <person name="Tripathy S."/>
            <person name="Zhang X."/>
            <person name="Dehal P."/>
            <person name="Jiang R.H."/>
            <person name="Aerts A."/>
            <person name="Arredondo F.D."/>
            <person name="Baxter L."/>
            <person name="Bensasson D."/>
            <person name="Beynon J.L."/>
            <person name="Chapman J."/>
            <person name="Damasceno C.M."/>
            <person name="Dorrance A.E."/>
            <person name="Dou D."/>
            <person name="Dickerman A.W."/>
            <person name="Dubchak I.L."/>
            <person name="Garbelotto M."/>
            <person name="Gijzen M."/>
            <person name="Gordon S.G."/>
            <person name="Govers F."/>
            <person name="Grunwald N.J."/>
            <person name="Huang W."/>
            <person name="Ivors K.L."/>
            <person name="Jones R.W."/>
            <person name="Kamoun S."/>
            <person name="Krampis K."/>
            <person name="Lamour K.H."/>
            <person name="Lee M.K."/>
            <person name="McDonald W.H."/>
            <person name="Medina M."/>
            <person name="Meijer H.J."/>
            <person name="Nordberg E.K."/>
            <person name="Maclean D.J."/>
            <person name="Ospina-Giraldo M.D."/>
            <person name="Morris P.F."/>
            <person name="Phuntumart V."/>
            <person name="Putnam N.H."/>
            <person name="Rash S."/>
            <person name="Rose J.K."/>
            <person name="Sakihama Y."/>
            <person name="Salamov A.A."/>
            <person name="Savidor A."/>
            <person name="Scheuring C.F."/>
            <person name="Smith B.M."/>
            <person name="Sobral B.W."/>
            <person name="Terry A."/>
            <person name="Torto-Alalibo T.A."/>
            <person name="Win J."/>
            <person name="Xu Z."/>
            <person name="Zhang H."/>
            <person name="Grigoriev I.V."/>
            <person name="Rokhsar D.S."/>
            <person name="Boore J.L."/>
        </authorList>
    </citation>
    <scope>NUCLEOTIDE SEQUENCE [LARGE SCALE GENOMIC DNA]</scope>
    <source>
        <strain evidence="10">Pr102</strain>
    </source>
</reference>
<evidence type="ECO:0000313" key="10">
    <source>
        <dbReference type="Proteomes" id="UP000005238"/>
    </source>
</evidence>
<sequence>MTLLQLLVSLLMCCSVVTSSSSCNSTQLLSALQPIRANANFSTCQVDASAAAICASSACESLMTPLATLQLPECQVSLKGVVFSTSSVHSLSCQQPTTQTEQDASDADILRTILLTFGSEQMDILSVDVLPPAGHDGDDEASEDHTLLRIHVSSSSLHDGSDDGAVLAEQDAADYDASQTPNSPPSHRSGARRRRKIGKGIQLILLRKYVQCAKQFSRLPDRLTTEQLLEQGYDEFYYQGGNLNEPRLSYAAFLKLVRNRRSEVARHASGAGSISQRDLDQLWGLTEARFVLCRGTRRHQKEQMEIRALIDELEHVRHGQARGSLEYDTLGPSSAGDDHTRNVMTDASVPILSDSSSIMGDAGTDGGVSAGDLSTAETYSSVMSGPDSGGDDVVVSRSKLDLILRVAQETLLAQKKILEETGPSARGMADLIAKIGRFFADQEAQIQETYSQVAQAPARAPPRPSPPVHKIPTPLNAHPPDAERGSPVANPAPKPPRNTSIARRRLSFKSAVESTAPLQPPECPLESINQILDGVQQQNKVRDVPPLGFSVTQPMARNSLPPEDPWSRQLSGGVVSWTSSSSPASTSSSRGSSVKDEGRSSQASSDISERPRKPRPPQQKNRKRLRKKKRGGSKHPGNQEDDQPDPKQVARENAAKVAAALVLAQERAKRIQQEKLQSDREQELERQEAAVRLQEQMLRIEAVRARSFRHSSYSESEGNDDETDSVWAADTNDMMELHKPPSEFMTELEAQLRDKMSLEMRVKQSCIEKHKQRERVRLKLDKVVPQNAVQSAKVARLAAMKVSLETELAAALEETAQTRQQRRELELADEKERLRRQREAERALQVRLREEEWSSMMEDEKARSQVAAEARAKASQRVEAHSAKLRRMLQAYRYESRSDLSSSAGTNNNEGNQSDNESDASTSRPSTEDLSSEPAQPFKMGFFLPPELADFEEDGLCGTSGSEAKMPNNNEGSDACTKAASPTQPKSTRPLPFRWQVPPFPDQAQFTQVLLDMVSDDEDE</sequence>
<feature type="compositionally biased region" description="Polar residues" evidence="7">
    <location>
        <begin position="959"/>
        <end position="972"/>
    </location>
</feature>
<feature type="signal peptide" evidence="8">
    <location>
        <begin position="1"/>
        <end position="19"/>
    </location>
</feature>
<feature type="region of interest" description="Disordered" evidence="7">
    <location>
        <begin position="953"/>
        <end position="1000"/>
    </location>
</feature>
<reference evidence="9" key="2">
    <citation type="submission" date="2015-06" db="UniProtKB">
        <authorList>
            <consortium name="EnsemblProtists"/>
        </authorList>
    </citation>
    <scope>IDENTIFICATION</scope>
    <source>
        <strain evidence="9">Pr102</strain>
    </source>
</reference>
<dbReference type="EMBL" id="DS566030">
    <property type="status" value="NOT_ANNOTATED_CDS"/>
    <property type="molecule type" value="Genomic_DNA"/>
</dbReference>
<keyword evidence="10" id="KW-1185">Reference proteome</keyword>